<dbReference type="Pfam" id="PF07516">
    <property type="entry name" value="SecA_SW"/>
    <property type="match status" value="1"/>
</dbReference>
<evidence type="ECO:0000259" key="18">
    <source>
        <dbReference type="PROSITE" id="PS51192"/>
    </source>
</evidence>
<dbReference type="RefSeq" id="WP_376831371.1">
    <property type="nucleotide sequence ID" value="NZ_JBHLWR010000006.1"/>
</dbReference>
<evidence type="ECO:0000256" key="4">
    <source>
        <dbReference type="ARBA" id="ARBA00022448"/>
    </source>
</evidence>
<feature type="binding site" evidence="15">
    <location>
        <begin position="105"/>
        <end position="109"/>
    </location>
    <ligand>
        <name>ATP</name>
        <dbReference type="ChEBI" id="CHEBI:30616"/>
    </ligand>
</feature>
<keyword evidence="7" id="KW-0479">Metal-binding</keyword>
<accession>A0ABV7LCN6</accession>
<comment type="catalytic activity">
    <reaction evidence="15">
        <text>ATP + H2O + cellular proteinSide 1 = ADP + phosphate + cellular proteinSide 2.</text>
        <dbReference type="EC" id="7.4.2.8"/>
    </reaction>
</comment>
<dbReference type="PANTHER" id="PTHR30612:SF0">
    <property type="entry name" value="CHLOROPLAST PROTEIN-TRANSPORTING ATPASE"/>
    <property type="match status" value="1"/>
</dbReference>
<dbReference type="CDD" id="cd18803">
    <property type="entry name" value="SF2_C_secA"/>
    <property type="match status" value="1"/>
</dbReference>
<dbReference type="SUPFAM" id="SSF81886">
    <property type="entry name" value="Helical scaffold and wing domains of SecA"/>
    <property type="match status" value="1"/>
</dbReference>
<keyword evidence="10 15" id="KW-0067">ATP-binding</keyword>
<dbReference type="InterPro" id="IPR036670">
    <property type="entry name" value="SecA_X-link_sf"/>
</dbReference>
<comment type="caution">
    <text evidence="20">The sequence shown here is derived from an EMBL/GenBank/DDBJ whole genome shotgun (WGS) entry which is preliminary data.</text>
</comment>
<dbReference type="InterPro" id="IPR011130">
    <property type="entry name" value="SecA_preprotein_X-link_dom"/>
</dbReference>
<evidence type="ECO:0000256" key="15">
    <source>
        <dbReference type="HAMAP-Rule" id="MF_01382"/>
    </source>
</evidence>
<dbReference type="InterPro" id="IPR044722">
    <property type="entry name" value="SecA_SF2_C"/>
</dbReference>
<dbReference type="Proteomes" id="UP001595536">
    <property type="component" value="Unassembled WGS sequence"/>
</dbReference>
<dbReference type="InterPro" id="IPR000185">
    <property type="entry name" value="SecA"/>
</dbReference>
<dbReference type="Gene3D" id="3.40.50.300">
    <property type="entry name" value="P-loop containing nucleotide triphosphate hydrolases"/>
    <property type="match status" value="2"/>
</dbReference>
<evidence type="ECO:0000259" key="19">
    <source>
        <dbReference type="PROSITE" id="PS51196"/>
    </source>
</evidence>
<dbReference type="Gene3D" id="1.10.3060.10">
    <property type="entry name" value="Helical scaffold and wing domains of SecA"/>
    <property type="match status" value="1"/>
</dbReference>
<keyword evidence="5 15" id="KW-1003">Cell membrane</keyword>
<keyword evidence="11 15" id="KW-0653">Protein transport</keyword>
<sequence>MFGALAKKLFGSVNDRRIKGYQARVKRINALEPDVAKLSDDQLRQRTEEFRARLAKGETLNDILEEAFAVVREASKRVLGQRHYDVQLIGGMVLHDGAIAEMKTGEGKTLVATLAAYLNALPGEGAHVVTVNDYLARRDATWMGRLYNFLGLSVGIIVHGLDDDERRAAYACDITYGTNNEFGFDYLRDNMKYEIAQMVQRGHAFAIVDEVDSILIDEARTPLIISGPLEDRSELYNTIDRLIPQLSKEHYEVDEKQRSVALTEEGNERIEELLRESGLMPEGSLYDPVNATLVHHVNQALRAHTLFTRDKDYIVRDGEVVIIDEFTGRMMPGRRYSEGLHQALEAREGVPVQPENQTLASITFQNYFRLYHKLSGMTGTAGTEADEFLDIYNLQVVEIPTNLPVKRIDEDDAVYRTEREKFQAIAAEIAEAQERGQPVLVGTTSIEKSELLAKFLASQGLQQMDFSNPRVLDTLFECARTGRPSRQFAVLNARFHEQEAFIVAQAGVPGAITIATNMAGRGTDIQLGGNADMRIAYELGDMPEGPERAAREAEIRAEVERLRQVALEAGGLYVIGTERHESRRIDNQLRGRSGRQGDPGRSRFFLSLQDDLMRIFGSERMDGMLQRLGLKEGEAIFHPWINKAIAKAQAKVEARNYDIRKNILKYDNVMNDQRKVVFEQRREFMAADSVRETIDSMRHDTVDDIVARNIPPNAYPEQWNVEALHEAALRYLNLDLPVAEWAREEGIADEEIRERLRRAADEAYAARVERNSPELMAYIEKQVLLQTLDHLWRDHLVTLDHLRQVIGWRGLAQRDPLNEYKAEAFQLFDQLIANLREQVTAQLMRVEVMFEAPPEPSLPPMQAHHIDPLTGEDEVSANQDFITAGYLPPQQPQAATGEPDPGDPSTWGRVGRNAPCPCGSGKKFKHCHGQLT</sequence>
<dbReference type="Gene3D" id="3.10.450.50">
    <property type="match status" value="1"/>
</dbReference>
<dbReference type="HAMAP" id="MF_01382">
    <property type="entry name" value="SecA"/>
    <property type="match status" value="1"/>
</dbReference>
<dbReference type="PRINTS" id="PR00906">
    <property type="entry name" value="SECA"/>
</dbReference>
<dbReference type="InterPro" id="IPR036266">
    <property type="entry name" value="SecA_Wing/Scaffold_sf"/>
</dbReference>
<dbReference type="Pfam" id="PF07517">
    <property type="entry name" value="SecA_DEAD"/>
    <property type="match status" value="1"/>
</dbReference>
<dbReference type="Pfam" id="PF21090">
    <property type="entry name" value="P-loop_SecA"/>
    <property type="match status" value="1"/>
</dbReference>
<dbReference type="SUPFAM" id="SSF52540">
    <property type="entry name" value="P-loop containing nucleoside triphosphate hydrolases"/>
    <property type="match status" value="2"/>
</dbReference>
<dbReference type="PROSITE" id="PS51196">
    <property type="entry name" value="SECA_MOTOR_DEAD"/>
    <property type="match status" value="1"/>
</dbReference>
<keyword evidence="12 15" id="KW-1278">Translocase</keyword>
<feature type="region of interest" description="Disordered" evidence="17">
    <location>
        <begin position="885"/>
        <end position="911"/>
    </location>
</feature>
<dbReference type="CDD" id="cd17928">
    <property type="entry name" value="DEXDc_SecA"/>
    <property type="match status" value="1"/>
</dbReference>
<dbReference type="InterPro" id="IPR011116">
    <property type="entry name" value="SecA_Wing/Scaffold"/>
</dbReference>
<dbReference type="InterPro" id="IPR027417">
    <property type="entry name" value="P-loop_NTPase"/>
</dbReference>
<name>A0ABV7LCN6_9HYPH</name>
<evidence type="ECO:0000256" key="2">
    <source>
        <dbReference type="ARBA" id="ARBA00004170"/>
    </source>
</evidence>
<dbReference type="SMART" id="SM00958">
    <property type="entry name" value="SecA_PP_bind"/>
    <property type="match status" value="1"/>
</dbReference>
<keyword evidence="6 15" id="KW-0963">Cytoplasm</keyword>
<dbReference type="Gene3D" id="3.90.1440.10">
    <property type="entry name" value="SecA, preprotein cross-linking domain"/>
    <property type="match status" value="1"/>
</dbReference>
<evidence type="ECO:0000256" key="7">
    <source>
        <dbReference type="ARBA" id="ARBA00022723"/>
    </source>
</evidence>
<keyword evidence="4 15" id="KW-0813">Transport</keyword>
<evidence type="ECO:0000313" key="21">
    <source>
        <dbReference type="Proteomes" id="UP001595536"/>
    </source>
</evidence>
<feature type="binding site" evidence="15">
    <location>
        <position position="524"/>
    </location>
    <ligand>
        <name>ATP</name>
        <dbReference type="ChEBI" id="CHEBI:30616"/>
    </ligand>
</feature>
<keyword evidence="13 15" id="KW-0811">Translocation</keyword>
<gene>
    <name evidence="15 20" type="primary">secA</name>
    <name evidence="20" type="ORF">ACFOEX_02870</name>
</gene>
<feature type="binding site" evidence="15">
    <location>
        <position position="87"/>
    </location>
    <ligand>
        <name>ATP</name>
        <dbReference type="ChEBI" id="CHEBI:30616"/>
    </ligand>
</feature>
<evidence type="ECO:0000256" key="8">
    <source>
        <dbReference type="ARBA" id="ARBA00022741"/>
    </source>
</evidence>
<keyword evidence="21" id="KW-1185">Reference proteome</keyword>
<keyword evidence="8 15" id="KW-0547">Nucleotide-binding</keyword>
<dbReference type="NCBIfam" id="NF009538">
    <property type="entry name" value="PRK12904.1"/>
    <property type="match status" value="1"/>
</dbReference>
<evidence type="ECO:0000256" key="13">
    <source>
        <dbReference type="ARBA" id="ARBA00023010"/>
    </source>
</evidence>
<keyword evidence="14 15" id="KW-0472">Membrane</keyword>
<dbReference type="InterPro" id="IPR014001">
    <property type="entry name" value="Helicase_ATP-bd"/>
</dbReference>
<dbReference type="InterPro" id="IPR014018">
    <property type="entry name" value="SecA_motor_DEAD"/>
</dbReference>
<dbReference type="EMBL" id="JBHRUV010000014">
    <property type="protein sequence ID" value="MFC3265304.1"/>
    <property type="molecule type" value="Genomic_DNA"/>
</dbReference>
<evidence type="ECO:0000256" key="5">
    <source>
        <dbReference type="ARBA" id="ARBA00022475"/>
    </source>
</evidence>
<dbReference type="EC" id="7.4.2.8" evidence="15"/>
<reference evidence="21" key="1">
    <citation type="journal article" date="2019" name="Int. J. Syst. Evol. Microbiol.">
        <title>The Global Catalogue of Microorganisms (GCM) 10K type strain sequencing project: providing services to taxonomists for standard genome sequencing and annotation.</title>
        <authorList>
            <consortium name="The Broad Institute Genomics Platform"/>
            <consortium name="The Broad Institute Genome Sequencing Center for Infectious Disease"/>
            <person name="Wu L."/>
            <person name="Ma J."/>
        </authorList>
    </citation>
    <scope>NUCLEOTIDE SEQUENCE [LARGE SCALE GENOMIC DNA]</scope>
    <source>
        <strain evidence="21">CCM 7941</strain>
    </source>
</reference>
<evidence type="ECO:0000256" key="9">
    <source>
        <dbReference type="ARBA" id="ARBA00022833"/>
    </source>
</evidence>
<evidence type="ECO:0000256" key="17">
    <source>
        <dbReference type="SAM" id="MobiDB-lite"/>
    </source>
</evidence>
<evidence type="ECO:0000256" key="12">
    <source>
        <dbReference type="ARBA" id="ARBA00022967"/>
    </source>
</evidence>
<evidence type="ECO:0000256" key="10">
    <source>
        <dbReference type="ARBA" id="ARBA00022840"/>
    </source>
</evidence>
<evidence type="ECO:0000256" key="11">
    <source>
        <dbReference type="ARBA" id="ARBA00022927"/>
    </source>
</evidence>
<comment type="subcellular location">
    <subcellularLocation>
        <location evidence="15">Cell membrane</location>
        <topology evidence="15">Peripheral membrane protein</topology>
        <orientation evidence="15">Cytoplasmic side</orientation>
    </subcellularLocation>
    <subcellularLocation>
        <location evidence="15">Cytoplasm</location>
    </subcellularLocation>
    <subcellularLocation>
        <location evidence="2">Membrane</location>
        <topology evidence="2">Peripheral membrane protein</topology>
    </subcellularLocation>
    <text evidence="15">Distribution is 50-50.</text>
</comment>
<dbReference type="Pfam" id="PF02810">
    <property type="entry name" value="SEC-C"/>
    <property type="match status" value="1"/>
</dbReference>
<comment type="function">
    <text evidence="15">Part of the Sec protein translocase complex. Interacts with the SecYEG preprotein conducting channel. Has a central role in coupling the hydrolysis of ATP to the transfer of proteins into and across the cell membrane, serving both as a receptor for the preprotein-SecB complex and as an ATP-driven molecular motor driving the stepwise translocation of polypeptide chains across the membrane.</text>
</comment>
<comment type="similarity">
    <text evidence="3 15 16">Belongs to the SecA family.</text>
</comment>
<dbReference type="NCBIfam" id="TIGR00963">
    <property type="entry name" value="secA"/>
    <property type="match status" value="1"/>
</dbReference>
<dbReference type="PROSITE" id="PS01312">
    <property type="entry name" value="SECA"/>
    <property type="match status" value="1"/>
</dbReference>
<comment type="cofactor">
    <cofactor evidence="1">
        <name>Zn(2+)</name>
        <dbReference type="ChEBI" id="CHEBI:29105"/>
    </cofactor>
</comment>
<dbReference type="PANTHER" id="PTHR30612">
    <property type="entry name" value="SECA INNER MEMBRANE COMPONENT OF SEC PROTEIN SECRETION SYSTEM"/>
    <property type="match status" value="1"/>
</dbReference>
<dbReference type="InterPro" id="IPR020937">
    <property type="entry name" value="SecA_CS"/>
</dbReference>
<dbReference type="SMART" id="SM00957">
    <property type="entry name" value="SecA_DEAD"/>
    <property type="match status" value="1"/>
</dbReference>
<protein>
    <recommendedName>
        <fullName evidence="15 16">Protein translocase subunit SecA</fullName>
        <ecNumber evidence="15">7.4.2.8</ecNumber>
    </recommendedName>
</protein>
<dbReference type="InterPro" id="IPR011115">
    <property type="entry name" value="SecA_DEAD"/>
</dbReference>
<evidence type="ECO:0000256" key="1">
    <source>
        <dbReference type="ARBA" id="ARBA00001947"/>
    </source>
</evidence>
<proteinExistence type="inferred from homology"/>
<feature type="domain" description="SecA family profile" evidence="19">
    <location>
        <begin position="3"/>
        <end position="637"/>
    </location>
</feature>
<dbReference type="InterPro" id="IPR004027">
    <property type="entry name" value="SEC_C_motif"/>
</dbReference>
<evidence type="ECO:0000256" key="14">
    <source>
        <dbReference type="ARBA" id="ARBA00023136"/>
    </source>
</evidence>
<evidence type="ECO:0000313" key="20">
    <source>
        <dbReference type="EMBL" id="MFC3265304.1"/>
    </source>
</evidence>
<evidence type="ECO:0000256" key="16">
    <source>
        <dbReference type="RuleBase" id="RU003874"/>
    </source>
</evidence>
<comment type="subunit">
    <text evidence="15">Monomer and homodimer. Part of the essential Sec protein translocation apparatus which comprises SecA, SecYEG and auxiliary proteins SecDF-YajC and YidC.</text>
</comment>
<keyword evidence="9" id="KW-0862">Zinc</keyword>
<organism evidence="20 21">
    <name type="scientific">Camelimonas abortus</name>
    <dbReference type="NCBI Taxonomy" id="1017184"/>
    <lineage>
        <taxon>Bacteria</taxon>
        <taxon>Pseudomonadati</taxon>
        <taxon>Pseudomonadota</taxon>
        <taxon>Alphaproteobacteria</taxon>
        <taxon>Hyphomicrobiales</taxon>
        <taxon>Chelatococcaceae</taxon>
        <taxon>Camelimonas</taxon>
    </lineage>
</organism>
<feature type="domain" description="Helicase ATP-binding" evidence="18">
    <location>
        <begin position="89"/>
        <end position="247"/>
    </location>
</feature>
<dbReference type="SUPFAM" id="SSF81767">
    <property type="entry name" value="Pre-protein crosslinking domain of SecA"/>
    <property type="match status" value="1"/>
</dbReference>
<evidence type="ECO:0000256" key="3">
    <source>
        <dbReference type="ARBA" id="ARBA00007650"/>
    </source>
</evidence>
<evidence type="ECO:0000256" key="6">
    <source>
        <dbReference type="ARBA" id="ARBA00022490"/>
    </source>
</evidence>
<dbReference type="PROSITE" id="PS51192">
    <property type="entry name" value="HELICASE_ATP_BIND_1"/>
    <property type="match status" value="1"/>
</dbReference>
<dbReference type="Pfam" id="PF01043">
    <property type="entry name" value="SecA_PP_bind"/>
    <property type="match status" value="1"/>
</dbReference>